<feature type="non-terminal residue" evidence="7">
    <location>
        <position position="345"/>
    </location>
</feature>
<feature type="domain" description="Beta-galactosidase jelly roll" evidence="6">
    <location>
        <begin position="204"/>
        <end position="317"/>
    </location>
</feature>
<evidence type="ECO:0000256" key="1">
    <source>
        <dbReference type="ARBA" id="ARBA00001412"/>
    </source>
</evidence>
<reference evidence="7" key="1">
    <citation type="submission" date="2021-01" db="EMBL/GenBank/DDBJ databases">
        <authorList>
            <person name="Kaushik A."/>
        </authorList>
    </citation>
    <scope>NUCLEOTIDE SEQUENCE</scope>
    <source>
        <strain evidence="7">AG1-1B</strain>
    </source>
</reference>
<accession>A0A8H3APW5</accession>
<dbReference type="InterPro" id="IPR008979">
    <property type="entry name" value="Galactose-bd-like_sf"/>
</dbReference>
<dbReference type="GO" id="GO:0004565">
    <property type="term" value="F:beta-galactosidase activity"/>
    <property type="evidence" value="ECO:0007669"/>
    <property type="project" value="UniProtKB-EC"/>
</dbReference>
<dbReference type="EMBL" id="CAJMWQ010001028">
    <property type="protein sequence ID" value="CAE6429907.1"/>
    <property type="molecule type" value="Genomic_DNA"/>
</dbReference>
<evidence type="ECO:0000256" key="3">
    <source>
        <dbReference type="ARBA" id="ARBA00022801"/>
    </source>
</evidence>
<evidence type="ECO:0000313" key="7">
    <source>
        <dbReference type="EMBL" id="CAE6429907.1"/>
    </source>
</evidence>
<evidence type="ECO:0000313" key="8">
    <source>
        <dbReference type="Proteomes" id="UP000663826"/>
    </source>
</evidence>
<keyword evidence="3" id="KW-0378">Hydrolase</keyword>
<dbReference type="AlphaFoldDB" id="A0A8H3APW5"/>
<dbReference type="Proteomes" id="UP000663826">
    <property type="component" value="Unassembled WGS sequence"/>
</dbReference>
<evidence type="ECO:0000259" key="6">
    <source>
        <dbReference type="Pfam" id="PF13364"/>
    </source>
</evidence>
<dbReference type="SUPFAM" id="SSF49785">
    <property type="entry name" value="Galactose-binding domain-like"/>
    <property type="match status" value="2"/>
</dbReference>
<name>A0A8H3APW5_9AGAM</name>
<dbReference type="Pfam" id="PF13364">
    <property type="entry name" value="BetaGal_ABD2"/>
    <property type="match status" value="2"/>
</dbReference>
<keyword evidence="5" id="KW-0326">Glycosidase</keyword>
<protein>
    <recommendedName>
        <fullName evidence="2">beta-galactosidase</fullName>
        <ecNumber evidence="2">3.2.1.23</ecNumber>
    </recommendedName>
</protein>
<evidence type="ECO:0000256" key="4">
    <source>
        <dbReference type="ARBA" id="ARBA00023180"/>
    </source>
</evidence>
<comment type="caution">
    <text evidence="7">The sequence shown here is derived from an EMBL/GenBank/DDBJ whole genome shotgun (WGS) entry which is preliminary data.</text>
</comment>
<feature type="domain" description="Beta-galactosidase jelly roll" evidence="6">
    <location>
        <begin position="40"/>
        <end position="150"/>
    </location>
</feature>
<keyword evidence="4" id="KW-0325">Glycoprotein</keyword>
<dbReference type="InterPro" id="IPR001944">
    <property type="entry name" value="Glycoside_Hdrlase_35"/>
</dbReference>
<evidence type="ECO:0000256" key="5">
    <source>
        <dbReference type="ARBA" id="ARBA00023295"/>
    </source>
</evidence>
<dbReference type="InterPro" id="IPR025300">
    <property type="entry name" value="BetaGal_jelly_roll_dom"/>
</dbReference>
<dbReference type="EC" id="3.2.1.23" evidence="2"/>
<gene>
    <name evidence="7" type="ORF">RDB_LOCUS58822</name>
</gene>
<organism evidence="7 8">
    <name type="scientific">Rhizoctonia solani</name>
    <dbReference type="NCBI Taxonomy" id="456999"/>
    <lineage>
        <taxon>Eukaryota</taxon>
        <taxon>Fungi</taxon>
        <taxon>Dikarya</taxon>
        <taxon>Basidiomycota</taxon>
        <taxon>Agaricomycotina</taxon>
        <taxon>Agaricomycetes</taxon>
        <taxon>Cantharellales</taxon>
        <taxon>Ceratobasidiaceae</taxon>
        <taxon>Rhizoctonia</taxon>
    </lineage>
</organism>
<sequence>TSSGTLKATLNIPDLRPKLPDLKSLEWKCTDSLPEVKIGFDDSQWTLANKTTTARPARFQPLGGKFVLYADEYGYHQGNTIYRGRFSSQATGVRLVVQGGSYFGYSAFINGVFLGSGQSSSDIVEANYTFPASVVGSDNVVTVVLDNTGIDEENWEGKSKAPRGIRGYELIGGEDFNSWKIIGNVDGEETRDIVRGPLNQGGLYVERIGAIFPNYTFTDTWNSSTSCTPFAGINKAGIVAYKTKFSLNITETTDFTISFKFTRTPTSNYRSMLYVNGWQFGRFSSNYGPQTVFPIPEGILNHRGENDVLLTLWSLDAEGAKVAGLELISSIVLDSGKEVVRGLAL</sequence>
<evidence type="ECO:0000256" key="2">
    <source>
        <dbReference type="ARBA" id="ARBA00012756"/>
    </source>
</evidence>
<comment type="catalytic activity">
    <reaction evidence="1">
        <text>Hydrolysis of terminal non-reducing beta-D-galactose residues in beta-D-galactosides.</text>
        <dbReference type="EC" id="3.2.1.23"/>
    </reaction>
</comment>
<proteinExistence type="predicted"/>
<dbReference type="GO" id="GO:0005975">
    <property type="term" value="P:carbohydrate metabolic process"/>
    <property type="evidence" value="ECO:0007669"/>
    <property type="project" value="InterPro"/>
</dbReference>
<dbReference type="Gene3D" id="2.60.120.260">
    <property type="entry name" value="Galactose-binding domain-like"/>
    <property type="match status" value="2"/>
</dbReference>
<dbReference type="PANTHER" id="PTHR23421">
    <property type="entry name" value="BETA-GALACTOSIDASE RELATED"/>
    <property type="match status" value="1"/>
</dbReference>